<sequence>MLVYSGTIEAKELAYTLIFPTDIKEGEESIYTCSGLQGEPAIITTVIQKGKVTKADDVGGKISFTCQQEQDMLKGTAIKIVDVPTDVAVCLGKEWPGTMRLVIKD</sequence>
<evidence type="ECO:0000313" key="2">
    <source>
        <dbReference type="Proteomes" id="UP001147752"/>
    </source>
</evidence>
<evidence type="ECO:0000313" key="1">
    <source>
        <dbReference type="EMBL" id="KAJ5371637.1"/>
    </source>
</evidence>
<dbReference type="AlphaFoldDB" id="A0A9W9V7H9"/>
<dbReference type="RefSeq" id="XP_056577623.1">
    <property type="nucleotide sequence ID" value="XM_056721373.1"/>
</dbReference>
<dbReference type="Proteomes" id="UP001147752">
    <property type="component" value="Unassembled WGS sequence"/>
</dbReference>
<keyword evidence="2" id="KW-1185">Reference proteome</keyword>
<comment type="caution">
    <text evidence="1">The sequence shown here is derived from an EMBL/GenBank/DDBJ whole genome shotgun (WGS) entry which is preliminary data.</text>
</comment>
<accession>A0A9W9V7H9</accession>
<name>A0A9W9V7H9_9EURO</name>
<reference evidence="1" key="1">
    <citation type="submission" date="2022-12" db="EMBL/GenBank/DDBJ databases">
        <authorList>
            <person name="Petersen C."/>
        </authorList>
    </citation>
    <scope>NUCLEOTIDE SEQUENCE</scope>
    <source>
        <strain evidence="1">IBT 3081</strain>
    </source>
</reference>
<dbReference type="GeneID" id="81460556"/>
<organism evidence="1 2">
    <name type="scientific">Penicillium concentricum</name>
    <dbReference type="NCBI Taxonomy" id="293559"/>
    <lineage>
        <taxon>Eukaryota</taxon>
        <taxon>Fungi</taxon>
        <taxon>Dikarya</taxon>
        <taxon>Ascomycota</taxon>
        <taxon>Pezizomycotina</taxon>
        <taxon>Eurotiomycetes</taxon>
        <taxon>Eurotiomycetidae</taxon>
        <taxon>Eurotiales</taxon>
        <taxon>Aspergillaceae</taxon>
        <taxon>Penicillium</taxon>
    </lineage>
</organism>
<proteinExistence type="predicted"/>
<protein>
    <submittedName>
        <fullName evidence="1">Uncharacterized protein</fullName>
    </submittedName>
</protein>
<gene>
    <name evidence="1" type="ORF">N7517_003643</name>
</gene>
<dbReference type="EMBL" id="JAPZBT010000002">
    <property type="protein sequence ID" value="KAJ5371637.1"/>
    <property type="molecule type" value="Genomic_DNA"/>
</dbReference>
<reference evidence="1" key="2">
    <citation type="journal article" date="2023" name="IMA Fungus">
        <title>Comparative genomic study of the Penicillium genus elucidates a diverse pangenome and 15 lateral gene transfer events.</title>
        <authorList>
            <person name="Petersen C."/>
            <person name="Sorensen T."/>
            <person name="Nielsen M.R."/>
            <person name="Sondergaard T.E."/>
            <person name="Sorensen J.L."/>
            <person name="Fitzpatrick D.A."/>
            <person name="Frisvad J.C."/>
            <person name="Nielsen K.L."/>
        </authorList>
    </citation>
    <scope>NUCLEOTIDE SEQUENCE</scope>
    <source>
        <strain evidence="1">IBT 3081</strain>
    </source>
</reference>